<name>B8CLG5_SHEPW</name>
<dbReference type="OrthoDB" id="32523at2"/>
<keyword evidence="6" id="KW-1185">Reference proteome</keyword>
<dbReference type="Gene3D" id="1.10.10.10">
    <property type="entry name" value="Winged helix-like DNA-binding domain superfamily/Winged helix DNA-binding domain"/>
    <property type="match status" value="1"/>
</dbReference>
<dbReference type="STRING" id="225849.swp_1854"/>
<dbReference type="RefSeq" id="WP_020911994.1">
    <property type="nucleotide sequence ID" value="NC_011566.1"/>
</dbReference>
<protein>
    <submittedName>
        <fullName evidence="5">Transcriptional regulator, MarR family</fullName>
    </submittedName>
</protein>
<dbReference type="Proteomes" id="UP000000753">
    <property type="component" value="Chromosome"/>
</dbReference>
<dbReference type="AlphaFoldDB" id="B8CLG5"/>
<reference evidence="5 6" key="1">
    <citation type="journal article" date="2008" name="PLoS ONE">
        <title>Environmental adaptation: genomic analysis of the piezotolerant and psychrotolerant deep-sea iron reducing bacterium Shewanella piezotolerans WP3.</title>
        <authorList>
            <person name="Wang F."/>
            <person name="Wang J."/>
            <person name="Jian H."/>
            <person name="Zhang B."/>
            <person name="Li S."/>
            <person name="Wang F."/>
            <person name="Zeng X."/>
            <person name="Gao L."/>
            <person name="Bartlett D.H."/>
            <person name="Yu J."/>
            <person name="Hu S."/>
            <person name="Xiao X."/>
        </authorList>
    </citation>
    <scope>NUCLEOTIDE SEQUENCE [LARGE SCALE GENOMIC DNA]</scope>
    <source>
        <strain evidence="6">WP3 / JCM 13877</strain>
    </source>
</reference>
<dbReference type="Pfam" id="PF01047">
    <property type="entry name" value="MarR"/>
    <property type="match status" value="1"/>
</dbReference>
<evidence type="ECO:0000256" key="3">
    <source>
        <dbReference type="ARBA" id="ARBA00023163"/>
    </source>
</evidence>
<dbReference type="InterPro" id="IPR036390">
    <property type="entry name" value="WH_DNA-bd_sf"/>
</dbReference>
<dbReference type="SUPFAM" id="SSF46785">
    <property type="entry name" value="Winged helix' DNA-binding domain"/>
    <property type="match status" value="1"/>
</dbReference>
<keyword evidence="2" id="KW-0238">DNA-binding</keyword>
<gene>
    <name evidence="5" type="ordered locus">swp_1854</name>
</gene>
<dbReference type="GO" id="GO:0003700">
    <property type="term" value="F:DNA-binding transcription factor activity"/>
    <property type="evidence" value="ECO:0007669"/>
    <property type="project" value="InterPro"/>
</dbReference>
<evidence type="ECO:0000256" key="2">
    <source>
        <dbReference type="ARBA" id="ARBA00023125"/>
    </source>
</evidence>
<dbReference type="EMBL" id="CP000472">
    <property type="protein sequence ID" value="ACJ28616.1"/>
    <property type="molecule type" value="Genomic_DNA"/>
</dbReference>
<organism evidence="5 6">
    <name type="scientific">Shewanella piezotolerans (strain WP3 / JCM 13877)</name>
    <dbReference type="NCBI Taxonomy" id="225849"/>
    <lineage>
        <taxon>Bacteria</taxon>
        <taxon>Pseudomonadati</taxon>
        <taxon>Pseudomonadota</taxon>
        <taxon>Gammaproteobacteria</taxon>
        <taxon>Alteromonadales</taxon>
        <taxon>Shewanellaceae</taxon>
        <taxon>Shewanella</taxon>
    </lineage>
</organism>
<accession>B8CLG5</accession>
<dbReference type="GO" id="GO:0003677">
    <property type="term" value="F:DNA binding"/>
    <property type="evidence" value="ECO:0007669"/>
    <property type="project" value="UniProtKB-KW"/>
</dbReference>
<dbReference type="PROSITE" id="PS50995">
    <property type="entry name" value="HTH_MARR_2"/>
    <property type="match status" value="1"/>
</dbReference>
<feature type="domain" description="HTH marR-type" evidence="4">
    <location>
        <begin position="4"/>
        <end position="136"/>
    </location>
</feature>
<dbReference type="PANTHER" id="PTHR42756:SF1">
    <property type="entry name" value="TRANSCRIPTIONAL REPRESSOR OF EMRAB OPERON"/>
    <property type="match status" value="1"/>
</dbReference>
<evidence type="ECO:0000313" key="6">
    <source>
        <dbReference type="Proteomes" id="UP000000753"/>
    </source>
</evidence>
<dbReference type="eggNOG" id="COG1846">
    <property type="taxonomic scope" value="Bacteria"/>
</dbReference>
<evidence type="ECO:0000256" key="1">
    <source>
        <dbReference type="ARBA" id="ARBA00023015"/>
    </source>
</evidence>
<dbReference type="PRINTS" id="PR00598">
    <property type="entry name" value="HTHMARR"/>
</dbReference>
<dbReference type="PANTHER" id="PTHR42756">
    <property type="entry name" value="TRANSCRIPTIONAL REGULATOR, MARR"/>
    <property type="match status" value="1"/>
</dbReference>
<dbReference type="KEGG" id="swp:swp_1854"/>
<dbReference type="HOGENOM" id="CLU_083287_8_1_6"/>
<evidence type="ECO:0000259" key="4">
    <source>
        <dbReference type="PROSITE" id="PS50995"/>
    </source>
</evidence>
<dbReference type="SMART" id="SM00347">
    <property type="entry name" value="HTH_MARR"/>
    <property type="match status" value="1"/>
</dbReference>
<evidence type="ECO:0000313" key="5">
    <source>
        <dbReference type="EMBL" id="ACJ28616.1"/>
    </source>
</evidence>
<proteinExistence type="predicted"/>
<keyword evidence="3" id="KW-0804">Transcription</keyword>
<dbReference type="InterPro" id="IPR036388">
    <property type="entry name" value="WH-like_DNA-bd_sf"/>
</dbReference>
<dbReference type="InterPro" id="IPR000835">
    <property type="entry name" value="HTH_MarR-typ"/>
</dbReference>
<keyword evidence="1" id="KW-0805">Transcription regulation</keyword>
<sequence length="145" mass="17292">MNRFESLSYLVSHLNVDLQNALDQRLKRYDLDIKLWPVLFSLWQEEGVTQTELSKRCDVANYTMTRLLDQLQQQQLITRQQDLDNRRAFNIYLTNNGKALEQDLIREAERVNEMFLENLTVEEQVEFLTLINKINRFSDENPPKV</sequence>